<organism evidence="4 5">
    <name type="scientific">Vagococcus fluvialis</name>
    <dbReference type="NCBI Taxonomy" id="2738"/>
    <lineage>
        <taxon>Bacteria</taxon>
        <taxon>Bacillati</taxon>
        <taxon>Bacillota</taxon>
        <taxon>Bacilli</taxon>
        <taxon>Lactobacillales</taxon>
        <taxon>Enterococcaceae</taxon>
        <taxon>Vagococcus</taxon>
    </lineage>
</organism>
<dbReference type="Pfam" id="PF13377">
    <property type="entry name" value="Peripla_BP_3"/>
    <property type="match status" value="1"/>
</dbReference>
<proteinExistence type="predicted"/>
<dbReference type="CDD" id="cd01544">
    <property type="entry name" value="PBP1_GalR"/>
    <property type="match status" value="1"/>
</dbReference>
<evidence type="ECO:0000256" key="2">
    <source>
        <dbReference type="ARBA" id="ARBA00023125"/>
    </source>
</evidence>
<dbReference type="AlphaFoldDB" id="A0A369AVC1"/>
<evidence type="ECO:0000256" key="3">
    <source>
        <dbReference type="ARBA" id="ARBA00023163"/>
    </source>
</evidence>
<dbReference type="PANTHER" id="PTHR30146">
    <property type="entry name" value="LACI-RELATED TRANSCRIPTIONAL REPRESSOR"/>
    <property type="match status" value="1"/>
</dbReference>
<evidence type="ECO:0000313" key="4">
    <source>
        <dbReference type="EMBL" id="RSU01783.1"/>
    </source>
</evidence>
<evidence type="ECO:0000313" key="5">
    <source>
        <dbReference type="Proteomes" id="UP000288197"/>
    </source>
</evidence>
<keyword evidence="2" id="KW-0238">DNA-binding</keyword>
<keyword evidence="5" id="KW-1185">Reference proteome</keyword>
<dbReference type="GeneID" id="63146447"/>
<comment type="caution">
    <text evidence="4">The sequence shown here is derived from an EMBL/GenBank/DDBJ whole genome shotgun (WGS) entry which is preliminary data.</text>
</comment>
<name>A0A369AVC1_9ENTE</name>
<dbReference type="InterPro" id="IPR000843">
    <property type="entry name" value="HTH_LacI"/>
</dbReference>
<keyword evidence="1" id="KW-0805">Transcription regulation</keyword>
<dbReference type="InterPro" id="IPR028082">
    <property type="entry name" value="Peripla_BP_I"/>
</dbReference>
<keyword evidence="3" id="KW-0804">Transcription</keyword>
<dbReference type="PANTHER" id="PTHR30146:SF149">
    <property type="entry name" value="HTH-TYPE TRANSCRIPTIONAL REGULATOR EBGR"/>
    <property type="match status" value="1"/>
</dbReference>
<dbReference type="CDD" id="cd01392">
    <property type="entry name" value="HTH_LacI"/>
    <property type="match status" value="1"/>
</dbReference>
<dbReference type="SUPFAM" id="SSF53822">
    <property type="entry name" value="Periplasmic binding protein-like I"/>
    <property type="match status" value="1"/>
</dbReference>
<sequence>MATIKDIANLANVSQATVSRVLNYDSTLSVADDTKKKIFEVAEQLEYTKHKKIKHVEKGKIAIFQWMTEKDELDDVYYLSLRMGAEKKIIDLGYDIVRIFKGQDFVPEEDIIGIVSIGECSPIEAKIMTDFTESVVFLNMNILSEQYDSVAVDFDQAVNSVVQFFYQKGHKKVGYIGGTDYGKNDLDHSPRKDRRTVAFENYAKQFDLYHEDYVFLDDFSVESGYKQMKKAIEVLKENLPTAFFLANDPLAVGALRALHEARINVPEDVSLVGFNDSSIAKYVYPTLSSVKVYTELMGKTSVELLIDRLETERKIAKTVIISTKLKLRGSTPN</sequence>
<dbReference type="Pfam" id="PF00356">
    <property type="entry name" value="LacI"/>
    <property type="match status" value="1"/>
</dbReference>
<accession>A0A369AVC1</accession>
<dbReference type="Proteomes" id="UP000288197">
    <property type="component" value="Unassembled WGS sequence"/>
</dbReference>
<dbReference type="RefSeq" id="WP_114289663.1">
    <property type="nucleotide sequence ID" value="NZ_CP081461.1"/>
</dbReference>
<evidence type="ECO:0000256" key="1">
    <source>
        <dbReference type="ARBA" id="ARBA00023015"/>
    </source>
</evidence>
<dbReference type="Gene3D" id="1.10.260.40">
    <property type="entry name" value="lambda repressor-like DNA-binding domains"/>
    <property type="match status" value="1"/>
</dbReference>
<dbReference type="GO" id="GO:0003700">
    <property type="term" value="F:DNA-binding transcription factor activity"/>
    <property type="evidence" value="ECO:0007669"/>
    <property type="project" value="TreeGrafter"/>
</dbReference>
<protein>
    <submittedName>
        <fullName evidence="4">LacI family transcriptional regulator</fullName>
    </submittedName>
</protein>
<dbReference type="SMART" id="SM00354">
    <property type="entry name" value="HTH_LACI"/>
    <property type="match status" value="1"/>
</dbReference>
<dbReference type="InterPro" id="IPR010982">
    <property type="entry name" value="Lambda_DNA-bd_dom_sf"/>
</dbReference>
<dbReference type="PRINTS" id="PR00036">
    <property type="entry name" value="HTHLACI"/>
</dbReference>
<dbReference type="EMBL" id="NGJX01000006">
    <property type="protein sequence ID" value="RSU01783.1"/>
    <property type="molecule type" value="Genomic_DNA"/>
</dbReference>
<reference evidence="4 5" key="1">
    <citation type="submission" date="2017-05" db="EMBL/GenBank/DDBJ databases">
        <title>Vagococcus spp. assemblies.</title>
        <authorList>
            <person name="Gulvik C.A."/>
        </authorList>
    </citation>
    <scope>NUCLEOTIDE SEQUENCE [LARGE SCALE GENOMIC DNA]</scope>
    <source>
        <strain evidence="4 5">NCFB 2497</strain>
    </source>
</reference>
<dbReference type="InterPro" id="IPR046335">
    <property type="entry name" value="LacI/GalR-like_sensor"/>
</dbReference>
<dbReference type="GO" id="GO:0000976">
    <property type="term" value="F:transcription cis-regulatory region binding"/>
    <property type="evidence" value="ECO:0007669"/>
    <property type="project" value="TreeGrafter"/>
</dbReference>
<dbReference type="Gene3D" id="3.40.50.2300">
    <property type="match status" value="1"/>
</dbReference>
<dbReference type="SUPFAM" id="SSF47413">
    <property type="entry name" value="lambda repressor-like DNA-binding domains"/>
    <property type="match status" value="1"/>
</dbReference>
<dbReference type="PROSITE" id="PS50932">
    <property type="entry name" value="HTH_LACI_2"/>
    <property type="match status" value="1"/>
</dbReference>
<dbReference type="OrthoDB" id="43195at2"/>
<dbReference type="PROSITE" id="PS00356">
    <property type="entry name" value="HTH_LACI_1"/>
    <property type="match status" value="1"/>
</dbReference>
<gene>
    <name evidence="4" type="ORF">CBF32_07235</name>
</gene>